<dbReference type="OrthoDB" id="5092088at2759"/>
<dbReference type="AlphaFoldDB" id="A0A9W9BJZ2"/>
<proteinExistence type="predicted"/>
<sequence>MSSSIVQIQWSLDNTIFKSADVLVRLFQAARDDDVQSAAIMSLEALGSSLMVCPDRIDEAKTALANVGRFEMLQNVLVTIGVGSGGVAHFVRKTATQCLPVFVLATSLKTFLGDEEIGNVLYEMLVYRGLHKKPELRCSRSQLSKVIASISGYTDSIIPSAKVQTLVGILRSSSNPDPIWMRDALGPPSPNALAKIYSAVYAALQKDDVNLVTLSGTSGCIIVASTLLWLQEDDAQLVVDEQVLIPSRDIPRVSIQLSTNDTRPRTPWKIREWREATAISTLVVEDTDSPSRSSQLPSFAPASTAKDILMAQYNLSDTQTIQVGKIATALALVATERGLVTAGPATPGAIPHEVKLQDFCQSSYLARVGECMTCFGWEKSELDGASALADEIKQWTEQGFPDLELDKIKPPHPLTQKPVDSITWLVEFVVNRWYGRLGAVDSPTVMEVAEAAVYIAAESLYTSICSRFPKQRFFRIGTFGSISSNGASMLHWIIRHEGLRGHADIPPPIAKLIAYQVDTFTLRQLRCDCMASLLPGASSAEFIADYTGLASDATVHRRDLAYAINGYVAWLPQLRTISTLPRQSLTVEICSGYIRYAAFEGSQDHNTLLRIQADESALEYNDGNGEDPPATRLKPFDSQGAYTGLGPFPDTDGLEVKHYWNQTGRILNLRTGILHPASGRISPMDWIGSIEALASATHLTNQHLTRFAEKAMADAWKAENIWPTIFLVSAVATSIPKAVNGAPSNPR</sequence>
<comment type="caution">
    <text evidence="1">The sequence shown here is derived from an EMBL/GenBank/DDBJ whole genome shotgun (WGS) entry which is preliminary data.</text>
</comment>
<evidence type="ECO:0000313" key="1">
    <source>
        <dbReference type="EMBL" id="KAJ4312842.1"/>
    </source>
</evidence>
<reference evidence="1" key="1">
    <citation type="submission" date="2022-10" db="EMBL/GenBank/DDBJ databases">
        <title>Tapping the CABI collections for fungal endophytes: first genome assemblies for Collariella, Neodidymelliopsis, Ascochyta clinopodiicola, Didymella pomorum, Didymosphaeria variabile, Neocosmospora piperis and Neocucurbitaria cava.</title>
        <authorList>
            <person name="Hill R."/>
        </authorList>
    </citation>
    <scope>NUCLEOTIDE SEQUENCE</scope>
    <source>
        <strain evidence="1">IMI 366586</strain>
    </source>
</reference>
<dbReference type="EMBL" id="JAPEUR010000277">
    <property type="protein sequence ID" value="KAJ4312842.1"/>
    <property type="molecule type" value="Genomic_DNA"/>
</dbReference>
<accession>A0A9W9BJZ2</accession>
<evidence type="ECO:0000313" key="2">
    <source>
        <dbReference type="Proteomes" id="UP001140502"/>
    </source>
</evidence>
<keyword evidence="2" id="KW-1185">Reference proteome</keyword>
<protein>
    <submittedName>
        <fullName evidence="1">Uncharacterized protein</fullName>
    </submittedName>
</protein>
<dbReference type="Proteomes" id="UP001140502">
    <property type="component" value="Unassembled WGS sequence"/>
</dbReference>
<gene>
    <name evidence="1" type="ORF">N0V84_009736</name>
</gene>
<organism evidence="1 2">
    <name type="scientific">Fusarium piperis</name>
    <dbReference type="NCBI Taxonomy" id="1435070"/>
    <lineage>
        <taxon>Eukaryota</taxon>
        <taxon>Fungi</taxon>
        <taxon>Dikarya</taxon>
        <taxon>Ascomycota</taxon>
        <taxon>Pezizomycotina</taxon>
        <taxon>Sordariomycetes</taxon>
        <taxon>Hypocreomycetidae</taxon>
        <taxon>Hypocreales</taxon>
        <taxon>Nectriaceae</taxon>
        <taxon>Fusarium</taxon>
        <taxon>Fusarium solani species complex</taxon>
    </lineage>
</organism>
<name>A0A9W9BJZ2_9HYPO</name>